<evidence type="ECO:0000256" key="2">
    <source>
        <dbReference type="ARBA" id="ARBA00022695"/>
    </source>
</evidence>
<dbReference type="SUPFAM" id="SSF53098">
    <property type="entry name" value="Ribonuclease H-like"/>
    <property type="match status" value="1"/>
</dbReference>
<evidence type="ECO:0000259" key="8">
    <source>
        <dbReference type="PROSITE" id="PS50994"/>
    </source>
</evidence>
<comment type="caution">
    <text evidence="10">The sequence shown here is derived from an EMBL/GenBank/DDBJ whole genome shotgun (WGS) entry which is preliminary data.</text>
</comment>
<dbReference type="InterPro" id="IPR036397">
    <property type="entry name" value="RNaseH_sf"/>
</dbReference>
<evidence type="ECO:0000256" key="7">
    <source>
        <dbReference type="SAM" id="MobiDB-lite"/>
    </source>
</evidence>
<name>A0A939J7B9_9HYPH</name>
<dbReference type="GO" id="GO:0015074">
    <property type="term" value="P:DNA integration"/>
    <property type="evidence" value="ECO:0007669"/>
    <property type="project" value="InterPro"/>
</dbReference>
<dbReference type="Proteomes" id="UP000664779">
    <property type="component" value="Unassembled WGS sequence"/>
</dbReference>
<evidence type="ECO:0000256" key="1">
    <source>
        <dbReference type="ARBA" id="ARBA00022679"/>
    </source>
</evidence>
<dbReference type="GO" id="GO:0003964">
    <property type="term" value="F:RNA-directed DNA polymerase activity"/>
    <property type="evidence" value="ECO:0007669"/>
    <property type="project" value="UniProtKB-KW"/>
</dbReference>
<gene>
    <name evidence="10" type="ORF">J0X15_12330</name>
</gene>
<dbReference type="GO" id="GO:0003677">
    <property type="term" value="F:DNA binding"/>
    <property type="evidence" value="ECO:0007669"/>
    <property type="project" value="InterPro"/>
</dbReference>
<evidence type="ECO:0000313" key="10">
    <source>
        <dbReference type="EMBL" id="MBO0346012.1"/>
    </source>
</evidence>
<dbReference type="GO" id="GO:0016787">
    <property type="term" value="F:hydrolase activity"/>
    <property type="evidence" value="ECO:0007669"/>
    <property type="project" value="UniProtKB-KW"/>
</dbReference>
<dbReference type="InterPro" id="IPR036388">
    <property type="entry name" value="WH-like_DNA-bd_sf"/>
</dbReference>
<dbReference type="Pfam" id="PF09299">
    <property type="entry name" value="Mu-transpos_C"/>
    <property type="match status" value="1"/>
</dbReference>
<dbReference type="Pfam" id="PF00665">
    <property type="entry name" value="rve"/>
    <property type="match status" value="1"/>
</dbReference>
<dbReference type="Gene3D" id="1.10.10.10">
    <property type="entry name" value="Winged helix-like DNA-binding domain superfamily/Winged helix DNA-binding domain"/>
    <property type="match status" value="1"/>
</dbReference>
<dbReference type="AlphaFoldDB" id="A0A939J7B9"/>
<keyword evidence="3" id="KW-0540">Nuclease</keyword>
<keyword evidence="4" id="KW-0255">Endonuclease</keyword>
<dbReference type="GO" id="GO:0004519">
    <property type="term" value="F:endonuclease activity"/>
    <property type="evidence" value="ECO:0007669"/>
    <property type="project" value="UniProtKB-KW"/>
</dbReference>
<dbReference type="PROSITE" id="PS51702">
    <property type="entry name" value="HTH_MU"/>
    <property type="match status" value="1"/>
</dbReference>
<dbReference type="InterPro" id="IPR003314">
    <property type="entry name" value="Mu-type_HTH"/>
</dbReference>
<protein>
    <submittedName>
        <fullName evidence="10">DDE-type integrase/transposase/recombinase</fullName>
    </submittedName>
</protein>
<keyword evidence="2" id="KW-0548">Nucleotidyltransferase</keyword>
<evidence type="ECO:0000256" key="5">
    <source>
        <dbReference type="ARBA" id="ARBA00022801"/>
    </source>
</evidence>
<dbReference type="PANTHER" id="PTHR41694">
    <property type="entry name" value="ENDOGENOUS RETROVIRUS GROUP K MEMBER POL PROTEIN"/>
    <property type="match status" value="1"/>
</dbReference>
<keyword evidence="5" id="KW-0378">Hydrolase</keyword>
<dbReference type="GO" id="GO:0035613">
    <property type="term" value="F:RNA stem-loop binding"/>
    <property type="evidence" value="ECO:0007669"/>
    <property type="project" value="TreeGrafter"/>
</dbReference>
<feature type="domain" description="HTH Mu-type" evidence="9">
    <location>
        <begin position="3"/>
        <end position="75"/>
    </location>
</feature>
<keyword evidence="6" id="KW-0695">RNA-directed DNA polymerase</keyword>
<dbReference type="PANTHER" id="PTHR41694:SF3">
    <property type="entry name" value="RNA-DIRECTED DNA POLYMERASE-RELATED"/>
    <property type="match status" value="1"/>
</dbReference>
<feature type="domain" description="Integrase catalytic" evidence="8">
    <location>
        <begin position="273"/>
        <end position="458"/>
    </location>
</feature>
<sequence>MKLWLTAQELADLGLDGFPATKRGVHKVIEREGWGETDLARKREGRAGGGGFEFHIDLLPLPQRLAYAGSFVRIEQSDFLNETDVSLTTAERTARDAKVIVLKVAERFRKTCGMGATASDHLFSELYLAGEVPVPGWVTDAIKRVSIRTLARWRRQMRLDINRLGSDASKARKGTGVLERAEGGRLKNYCLAVHASNQFLSAKHIRHTALAEFGETILVETTRGQKRVPMPPLRTFQNALKGWKSEYRNELLKITDPDAYRSHVQFAMTGAHRVERLNQKWEIDASPVDAMTTDGRKNLYMAIDLYSRRVVLLISDTARASAVGLLIRKCLLEWGVPELIKTDNGADFAARATVRLLDALGIEQEFSAPYTPQQKGTVERVIGTFQRDCCAPLPGFVGHSVADRKVIEARRQFSDRLGTDDAKMFQVELSAGDLQIEADRWAREQYAHSPHESLKRRTPFQIANSWTGDVRAIKDPECLDVLLAPVPGKDGLRKVTKQGVKVDREYYLPVCGVMPGAEVLCRHDPSDIGRLWLFEPDGEMYLGEAVNPDLAGLDPVHVAARVKALQKAHESEKLAEIRKEKRKITPRTVLEAQRSAYAQSASVLAFPQRREPHVTPKSLAAADVKKRPEPRALSDAEQQMMESLKADAGQAPAPVHKLQSMETPEARFKRALAFEARLAQGQALSDDDALWLTAYQAGPEYRAHRLIWEDRKPQRNGVSPA</sequence>
<keyword evidence="1" id="KW-0808">Transferase</keyword>
<dbReference type="InterPro" id="IPR009061">
    <property type="entry name" value="DNA-bd_dom_put_sf"/>
</dbReference>
<dbReference type="RefSeq" id="WP_206941152.1">
    <property type="nucleotide sequence ID" value="NZ_JAFLNF010000005.1"/>
</dbReference>
<evidence type="ECO:0000256" key="4">
    <source>
        <dbReference type="ARBA" id="ARBA00022759"/>
    </source>
</evidence>
<evidence type="ECO:0000256" key="3">
    <source>
        <dbReference type="ARBA" id="ARBA00022722"/>
    </source>
</evidence>
<dbReference type="InterPro" id="IPR012337">
    <property type="entry name" value="RNaseH-like_sf"/>
</dbReference>
<evidence type="ECO:0000313" key="11">
    <source>
        <dbReference type="Proteomes" id="UP000664779"/>
    </source>
</evidence>
<proteinExistence type="predicted"/>
<evidence type="ECO:0000259" key="9">
    <source>
        <dbReference type="PROSITE" id="PS51702"/>
    </source>
</evidence>
<feature type="region of interest" description="Disordered" evidence="7">
    <location>
        <begin position="610"/>
        <end position="636"/>
    </location>
</feature>
<evidence type="ECO:0000256" key="6">
    <source>
        <dbReference type="ARBA" id="ARBA00022918"/>
    </source>
</evidence>
<feature type="compositionally biased region" description="Basic and acidic residues" evidence="7">
    <location>
        <begin position="623"/>
        <end position="634"/>
    </location>
</feature>
<organism evidence="10 11">
    <name type="scientific">Roseibium limicola</name>
    <dbReference type="NCBI Taxonomy" id="2816037"/>
    <lineage>
        <taxon>Bacteria</taxon>
        <taxon>Pseudomonadati</taxon>
        <taxon>Pseudomonadota</taxon>
        <taxon>Alphaproteobacteria</taxon>
        <taxon>Hyphomicrobiales</taxon>
        <taxon>Stappiaceae</taxon>
        <taxon>Roseibium</taxon>
    </lineage>
</organism>
<dbReference type="Gene3D" id="3.30.420.10">
    <property type="entry name" value="Ribonuclease H-like superfamily/Ribonuclease H"/>
    <property type="match status" value="1"/>
</dbReference>
<dbReference type="EMBL" id="JAFLNF010000005">
    <property type="protein sequence ID" value="MBO0346012.1"/>
    <property type="molecule type" value="Genomic_DNA"/>
</dbReference>
<accession>A0A939J7B9</accession>
<reference evidence="10" key="1">
    <citation type="submission" date="2021-03" db="EMBL/GenBank/DDBJ databases">
        <title>Roseibium sp. CAU 1637 isolated from Incheon.</title>
        <authorList>
            <person name="Kim W."/>
        </authorList>
    </citation>
    <scope>NUCLEOTIDE SEQUENCE</scope>
    <source>
        <strain evidence="10">CAU 1637</strain>
    </source>
</reference>
<keyword evidence="11" id="KW-1185">Reference proteome</keyword>
<dbReference type="PROSITE" id="PS50994">
    <property type="entry name" value="INTEGRASE"/>
    <property type="match status" value="1"/>
</dbReference>
<dbReference type="InterPro" id="IPR001584">
    <property type="entry name" value="Integrase_cat-core"/>
</dbReference>
<dbReference type="InterPro" id="IPR015378">
    <property type="entry name" value="Transposase-like_Mu_C"/>
</dbReference>
<dbReference type="SUPFAM" id="SSF46955">
    <property type="entry name" value="Putative DNA-binding domain"/>
    <property type="match status" value="1"/>
</dbReference>
<dbReference type="Pfam" id="PF02316">
    <property type="entry name" value="HTH_Tnp_Mu_1"/>
    <property type="match status" value="1"/>
</dbReference>